<comment type="caution">
    <text evidence="1">The sequence shown here is derived from an EMBL/GenBank/DDBJ whole genome shotgun (WGS) entry which is preliminary data.</text>
</comment>
<proteinExistence type="predicted"/>
<protein>
    <submittedName>
        <fullName evidence="1">Uncharacterized protein</fullName>
    </submittedName>
</protein>
<dbReference type="AlphaFoldDB" id="A0AAN7PLA6"/>
<sequence>MATAGVQDPHLGEITCGSLLKKLQEIWDEVGESDEERDMMLLQIGNEMYTRGKLNLPLNQGQNFFRHCRMPNISWREEFYWLA</sequence>
<gene>
    <name evidence="1" type="ORF">SAY87_004113</name>
</gene>
<name>A0AAN7PLA6_9MYRT</name>
<evidence type="ECO:0000313" key="1">
    <source>
        <dbReference type="EMBL" id="KAK4750631.1"/>
    </source>
</evidence>
<accession>A0AAN7PLA6</accession>
<reference evidence="1 2" key="1">
    <citation type="journal article" date="2023" name="Hortic Res">
        <title>Pangenome of water caltrop reveals structural variations and asymmetric subgenome divergence after allopolyploidization.</title>
        <authorList>
            <person name="Zhang X."/>
            <person name="Chen Y."/>
            <person name="Wang L."/>
            <person name="Yuan Y."/>
            <person name="Fang M."/>
            <person name="Shi L."/>
            <person name="Lu R."/>
            <person name="Comes H.P."/>
            <person name="Ma Y."/>
            <person name="Chen Y."/>
            <person name="Huang G."/>
            <person name="Zhou Y."/>
            <person name="Zheng Z."/>
            <person name="Qiu Y."/>
        </authorList>
    </citation>
    <scope>NUCLEOTIDE SEQUENCE [LARGE SCALE GENOMIC DNA]</scope>
    <source>
        <tissue evidence="1">Roots</tissue>
    </source>
</reference>
<evidence type="ECO:0000313" key="2">
    <source>
        <dbReference type="Proteomes" id="UP001345219"/>
    </source>
</evidence>
<keyword evidence="2" id="KW-1185">Reference proteome</keyword>
<dbReference type="Proteomes" id="UP001345219">
    <property type="component" value="Chromosome 4"/>
</dbReference>
<organism evidence="1 2">
    <name type="scientific">Trapa incisa</name>
    <dbReference type="NCBI Taxonomy" id="236973"/>
    <lineage>
        <taxon>Eukaryota</taxon>
        <taxon>Viridiplantae</taxon>
        <taxon>Streptophyta</taxon>
        <taxon>Embryophyta</taxon>
        <taxon>Tracheophyta</taxon>
        <taxon>Spermatophyta</taxon>
        <taxon>Magnoliopsida</taxon>
        <taxon>eudicotyledons</taxon>
        <taxon>Gunneridae</taxon>
        <taxon>Pentapetalae</taxon>
        <taxon>rosids</taxon>
        <taxon>malvids</taxon>
        <taxon>Myrtales</taxon>
        <taxon>Lythraceae</taxon>
        <taxon>Trapa</taxon>
    </lineage>
</organism>
<dbReference type="EMBL" id="JAXIOK010000017">
    <property type="protein sequence ID" value="KAK4750631.1"/>
    <property type="molecule type" value="Genomic_DNA"/>
</dbReference>